<dbReference type="PANTHER" id="PTHR46336:SF3">
    <property type="entry name" value="BTB_POZ DOMAIN-CONTAINING PROTEIN POB1"/>
    <property type="match status" value="1"/>
</dbReference>
<dbReference type="InterPro" id="IPR045890">
    <property type="entry name" value="POB1-like"/>
</dbReference>
<evidence type="ECO:0000313" key="3">
    <source>
        <dbReference type="Proteomes" id="UP000612055"/>
    </source>
</evidence>
<dbReference type="OrthoDB" id="45365at2759"/>
<dbReference type="AlphaFoldDB" id="A0A835Y4U8"/>
<dbReference type="EMBL" id="JAEHOE010000020">
    <property type="protein sequence ID" value="KAG2496140.1"/>
    <property type="molecule type" value="Genomic_DNA"/>
</dbReference>
<organism evidence="2 3">
    <name type="scientific">Edaphochlamys debaryana</name>
    <dbReference type="NCBI Taxonomy" id="47281"/>
    <lineage>
        <taxon>Eukaryota</taxon>
        <taxon>Viridiplantae</taxon>
        <taxon>Chlorophyta</taxon>
        <taxon>core chlorophytes</taxon>
        <taxon>Chlorophyceae</taxon>
        <taxon>CS clade</taxon>
        <taxon>Chlamydomonadales</taxon>
        <taxon>Chlamydomonadales incertae sedis</taxon>
        <taxon>Edaphochlamys</taxon>
    </lineage>
</organism>
<dbReference type="InterPro" id="IPR011705">
    <property type="entry name" value="BACK"/>
</dbReference>
<evidence type="ECO:0000259" key="1">
    <source>
        <dbReference type="Pfam" id="PF07707"/>
    </source>
</evidence>
<dbReference type="Pfam" id="PF07707">
    <property type="entry name" value="BACK"/>
    <property type="match status" value="1"/>
</dbReference>
<proteinExistence type="predicted"/>
<keyword evidence="3" id="KW-1185">Reference proteome</keyword>
<protein>
    <recommendedName>
        <fullName evidence="1">BACK domain-containing protein</fullName>
    </recommendedName>
</protein>
<sequence length="580" mass="61280">MPGSHANAHLVAALADLFGQETKSDCSIQFYLEAPAPDGDPPERFGTQLDRWVESSPGDRPVLRVPLGSEAELPAAHLAIRFAYTGQIHASSVREALEVLRAGDYLAIEGCAAACSQWLADKVQEAPVANVGPPQPQAAASEPPLLQLLACEDLWPSSDARFQAVLSAAKAHLVRHFVSTLAALNRPSLRQQLEALLAAALEALLESNDLATDSEDSVLLMLATWMRANWAHTDAADRKRLCDLIRLAQLSPSVTSCVLLSLAADFESKGPEHEAGWFPIPHSKAALVSCYHACSPELQADMREGRTPIGTPAWLKAGKRAGYNLMWGTEFPWSISRAVLRAALEQLAEAGEAEQGVHLGLKVPAILYNGEPCLMAGGYAWTVGVIAERGKPNASVYLECRAPEAFKVPGSSLAGRTEVFPASFCGHLAVYRWRDGQQEAAVSERIEPHHPVYVGAARRLSQTLPLVDAPAVLAAADPLAAWEPYLGPNGKITGVLTHMDPVMESLAAAVGPERALRAMPAQAAAMLAGPRAARLQVGQAVNAPGGPGAVAGGRGGGRGAFAAAMRAQLGAQLMPPPPGN</sequence>
<comment type="caution">
    <text evidence="2">The sequence shown here is derived from an EMBL/GenBank/DDBJ whole genome shotgun (WGS) entry which is preliminary data.</text>
</comment>
<dbReference type="PANTHER" id="PTHR46336">
    <property type="entry name" value="OS02G0260700 PROTEIN"/>
    <property type="match status" value="1"/>
</dbReference>
<gene>
    <name evidence="2" type="ORF">HYH03_005742</name>
</gene>
<feature type="domain" description="BACK" evidence="1">
    <location>
        <begin position="191"/>
        <end position="254"/>
    </location>
</feature>
<dbReference type="Proteomes" id="UP000612055">
    <property type="component" value="Unassembled WGS sequence"/>
</dbReference>
<name>A0A835Y4U8_9CHLO</name>
<evidence type="ECO:0000313" key="2">
    <source>
        <dbReference type="EMBL" id="KAG2496140.1"/>
    </source>
</evidence>
<reference evidence="2" key="1">
    <citation type="journal article" date="2020" name="bioRxiv">
        <title>Comparative genomics of Chlamydomonas.</title>
        <authorList>
            <person name="Craig R.J."/>
            <person name="Hasan A.R."/>
            <person name="Ness R.W."/>
            <person name="Keightley P.D."/>
        </authorList>
    </citation>
    <scope>NUCLEOTIDE SEQUENCE</scope>
    <source>
        <strain evidence="2">CCAP 11/70</strain>
    </source>
</reference>
<accession>A0A835Y4U8</accession>